<name>A0A4E0PYE9_9EURY</name>
<dbReference type="PANTHER" id="PTHR14359">
    <property type="entry name" value="HOMO-OLIGOMERIC FLAVIN CONTAINING CYS DECARBOXYLASE FAMILY"/>
    <property type="match status" value="1"/>
</dbReference>
<feature type="domain" description="DNA/pantothenate metabolism flavoprotein C-terminal" evidence="5">
    <location>
        <begin position="198"/>
        <end position="406"/>
    </location>
</feature>
<dbReference type="InterPro" id="IPR035929">
    <property type="entry name" value="CoaB-like_sf"/>
</dbReference>
<reference evidence="6 7" key="1">
    <citation type="submission" date="2017-11" db="EMBL/GenBank/DDBJ databases">
        <title>Isolation and Characterization of Methanogenic Archaea from Saline Meromictic Lake at Siberia.</title>
        <authorList>
            <person name="Shen Y."/>
            <person name="Huang H.-H."/>
            <person name="Lai M.-C."/>
            <person name="Chen S.-C."/>
        </authorList>
    </citation>
    <scope>NUCLEOTIDE SEQUENCE [LARGE SCALE GENOMIC DNA]</scope>
    <source>
        <strain evidence="6 7">SY-01</strain>
    </source>
</reference>
<dbReference type="OrthoDB" id="10536at2157"/>
<dbReference type="UniPathway" id="UPA00241"/>
<keyword evidence="3" id="KW-0288">FMN</keyword>
<proteinExistence type="inferred from homology"/>
<keyword evidence="3 6" id="KW-0436">Ligase</keyword>
<evidence type="ECO:0000256" key="3">
    <source>
        <dbReference type="HAMAP-Rule" id="MF_02225"/>
    </source>
</evidence>
<protein>
    <recommendedName>
        <fullName evidence="3">Coenzyme A biosynthesis bifunctional protein CoaBC</fullName>
    </recommendedName>
    <alternativeName>
        <fullName evidence="3">DNA/pantothenate metabolism flavoprotein</fullName>
    </alternativeName>
    <alternativeName>
        <fullName evidence="3">Phosphopantothenoylcysteine synthetase/decarboxylase</fullName>
        <shortName evidence="3">PPCS-PPCDC</shortName>
    </alternativeName>
    <domain>
        <recommendedName>
            <fullName evidence="3">Phosphopantothenoylcysteine decarboxylase</fullName>
            <shortName evidence="3">PPC decarboxylase</shortName>
            <shortName evidence="3">PPC-DC</shortName>
            <ecNumber evidence="3">4.1.1.36</ecNumber>
        </recommendedName>
        <alternativeName>
            <fullName evidence="3">CoaC</fullName>
        </alternativeName>
    </domain>
    <domain>
        <recommendedName>
            <fullName evidence="3">Phosphopantothenate--cysteine ligase</fullName>
            <ecNumber evidence="3">6.3.2.5</ecNumber>
        </recommendedName>
        <alternativeName>
            <fullName evidence="3">CoaB</fullName>
        </alternativeName>
        <alternativeName>
            <fullName evidence="3">Phosphopantothenoylcysteine synthetase</fullName>
            <shortName evidence="3">PPC synthetase</shortName>
            <shortName evidence="3">PPC-S</shortName>
        </alternativeName>
    </domain>
</protein>
<dbReference type="Pfam" id="PF02441">
    <property type="entry name" value="Flavoprotein"/>
    <property type="match status" value="1"/>
</dbReference>
<evidence type="ECO:0000313" key="7">
    <source>
        <dbReference type="Proteomes" id="UP000297295"/>
    </source>
</evidence>
<keyword evidence="3" id="KW-0460">Magnesium</keyword>
<feature type="binding site" evidence="3">
    <location>
        <position position="290"/>
    </location>
    <ligand>
        <name>CTP</name>
        <dbReference type="ChEBI" id="CHEBI:37563"/>
    </ligand>
</feature>
<keyword evidence="3" id="KW-0285">Flavoprotein</keyword>
<evidence type="ECO:0000256" key="2">
    <source>
        <dbReference type="ARBA" id="ARBA00023239"/>
    </source>
</evidence>
<dbReference type="SUPFAM" id="SSF52507">
    <property type="entry name" value="Homo-oligomeric flavin-containing Cys decarboxylases, HFCD"/>
    <property type="match status" value="1"/>
</dbReference>
<comment type="pathway">
    <text evidence="3">Cofactor biosynthesis; coenzyme A biosynthesis.</text>
</comment>
<comment type="similarity">
    <text evidence="3">In the N-terminal section; belongs to the HFCD (homo-oligomeric flavin containing Cys decarboxylase) superfamily.</text>
</comment>
<evidence type="ECO:0000259" key="5">
    <source>
        <dbReference type="Pfam" id="PF04127"/>
    </source>
</evidence>
<dbReference type="Gene3D" id="3.40.50.1950">
    <property type="entry name" value="Flavin prenyltransferase-like"/>
    <property type="match status" value="1"/>
</dbReference>
<keyword evidence="3" id="KW-0479">Metal-binding</keyword>
<comment type="cofactor">
    <cofactor evidence="3">
        <name>Mg(2+)</name>
        <dbReference type="ChEBI" id="CHEBI:18420"/>
    </cofactor>
</comment>
<dbReference type="EC" id="6.3.2.5" evidence="3"/>
<accession>A0A4E0PYE9</accession>
<dbReference type="GO" id="GO:0015941">
    <property type="term" value="P:pantothenate catabolic process"/>
    <property type="evidence" value="ECO:0007669"/>
    <property type="project" value="InterPro"/>
</dbReference>
<feature type="binding site" evidence="3">
    <location>
        <position position="299"/>
    </location>
    <ligand>
        <name>CTP</name>
        <dbReference type="ChEBI" id="CHEBI:37563"/>
    </ligand>
</feature>
<sequence>MPRIPNEHPTLWIKSAKSRSLQGKTIVLAVTGSIAAVRTVELSRELIRRGADVHAVMSEAAEWIINPMALHYATGNEVITAITGKIEHVEFFGNMGRADLLLVAPSTANTIGKIATGIDDTPVTTFATTAVGAGKNVMVVPAMHEDMYNHPALAANIEKLEGWGIRFVGPRIEEGIAKIAGNDEIVLEVERMIGSNSLRGKKVLITSGATAEAVDPIRILTNRASGKTGIELALEAYRRGAEVTIVHRNMAGICGINEIHAESAEQMTNAVLEELGKGCDVLISAAAISDYTLEAAETKIKSGDELVLSLRPTRKLIKEARDAHPEIKIVGFKAETGIGEKELIGRALQTLEYTGLDMIVANDVSTGGIGTENNNVCVIRPGRKEHLNFIGSKSMIAVALMDEITAIFSSGEKY</sequence>
<dbReference type="RefSeq" id="WP_135387811.1">
    <property type="nucleotide sequence ID" value="NZ_PGGK01000001.1"/>
</dbReference>
<gene>
    <name evidence="3 6" type="primary">coaBC</name>
    <name evidence="6" type="ORF">CUN85_00250</name>
</gene>
<dbReference type="AlphaFoldDB" id="A0A4E0PYE9"/>
<dbReference type="InterPro" id="IPR003382">
    <property type="entry name" value="Flavoprotein"/>
</dbReference>
<keyword evidence="7" id="KW-1185">Reference proteome</keyword>
<dbReference type="GO" id="GO:0004632">
    <property type="term" value="F:phosphopantothenate--cysteine ligase activity"/>
    <property type="evidence" value="ECO:0007669"/>
    <property type="project" value="UniProtKB-UniRule"/>
</dbReference>
<feature type="binding site" evidence="3">
    <location>
        <position position="332"/>
    </location>
    <ligand>
        <name>CTP</name>
        <dbReference type="ChEBI" id="CHEBI:37563"/>
    </ligand>
</feature>
<dbReference type="NCBIfam" id="TIGR00521">
    <property type="entry name" value="coaBC_dfp"/>
    <property type="match status" value="1"/>
</dbReference>
<dbReference type="GO" id="GO:0004633">
    <property type="term" value="F:phosphopantothenoylcysteine decarboxylase activity"/>
    <property type="evidence" value="ECO:0007669"/>
    <property type="project" value="UniProtKB-UniRule"/>
</dbReference>
<dbReference type="InterPro" id="IPR036551">
    <property type="entry name" value="Flavin_trans-like"/>
</dbReference>
<dbReference type="Gene3D" id="3.40.50.10300">
    <property type="entry name" value="CoaB-like"/>
    <property type="match status" value="1"/>
</dbReference>
<comment type="similarity">
    <text evidence="3">In the C-terminal section; belongs to the PPC synthetase family.</text>
</comment>
<comment type="function">
    <text evidence="3">Catalyzes two sequential steps in the biosynthesis of coenzyme A. In the first step cysteine is conjugated to 4'-phosphopantothenate to form 4-phosphopantothenoylcysteine. In the second step the latter compound is decarboxylated to form 4'-phosphopantotheine.</text>
</comment>
<comment type="caution">
    <text evidence="6">The sequence shown here is derived from an EMBL/GenBank/DDBJ whole genome shotgun (WGS) entry which is preliminary data.</text>
</comment>
<dbReference type="GO" id="GO:0071513">
    <property type="term" value="C:phosphopantothenoylcysteine decarboxylase complex"/>
    <property type="evidence" value="ECO:0007669"/>
    <property type="project" value="TreeGrafter"/>
</dbReference>
<keyword evidence="3" id="KW-0511">Multifunctional enzyme</keyword>
<comment type="cofactor">
    <cofactor evidence="3">
        <name>FMN</name>
        <dbReference type="ChEBI" id="CHEBI:58210"/>
    </cofactor>
    <text evidence="3">Binds 1 FMN per subunit.</text>
</comment>
<dbReference type="SUPFAM" id="SSF102645">
    <property type="entry name" value="CoaB-like"/>
    <property type="match status" value="1"/>
</dbReference>
<dbReference type="GO" id="GO:0010181">
    <property type="term" value="F:FMN binding"/>
    <property type="evidence" value="ECO:0007669"/>
    <property type="project" value="UniProtKB-UniRule"/>
</dbReference>
<dbReference type="EMBL" id="PGGK01000001">
    <property type="protein sequence ID" value="TGC11352.1"/>
    <property type="molecule type" value="Genomic_DNA"/>
</dbReference>
<dbReference type="GO" id="GO:0015937">
    <property type="term" value="P:coenzyme A biosynthetic process"/>
    <property type="evidence" value="ECO:0007669"/>
    <property type="project" value="UniProtKB-UniRule"/>
</dbReference>
<evidence type="ECO:0000313" key="6">
    <source>
        <dbReference type="EMBL" id="TGC11352.1"/>
    </source>
</evidence>
<evidence type="ECO:0000259" key="4">
    <source>
        <dbReference type="Pfam" id="PF02441"/>
    </source>
</evidence>
<feature type="region of interest" description="Phosphopantothenoylcysteine decarboxylase" evidence="3">
    <location>
        <begin position="1"/>
        <end position="202"/>
    </location>
</feature>
<organism evidence="6 7">
    <name type="scientific">Methanolobus halotolerans</name>
    <dbReference type="NCBI Taxonomy" id="2052935"/>
    <lineage>
        <taxon>Archaea</taxon>
        <taxon>Methanobacteriati</taxon>
        <taxon>Methanobacteriota</taxon>
        <taxon>Stenosarchaea group</taxon>
        <taxon>Methanomicrobia</taxon>
        <taxon>Methanosarcinales</taxon>
        <taxon>Methanosarcinaceae</taxon>
        <taxon>Methanolobus</taxon>
    </lineage>
</organism>
<dbReference type="EC" id="4.1.1.36" evidence="3"/>
<keyword evidence="1 3" id="KW-0210">Decarboxylase</keyword>
<dbReference type="Pfam" id="PF04127">
    <property type="entry name" value="DFP"/>
    <property type="match status" value="1"/>
</dbReference>
<comment type="caution">
    <text evidence="3">Lacks conserved residue(s) required for the propagation of feature annotation.</text>
</comment>
<dbReference type="InterPro" id="IPR005252">
    <property type="entry name" value="CoaBC"/>
</dbReference>
<feature type="domain" description="Flavoprotein" evidence="4">
    <location>
        <begin position="24"/>
        <end position="186"/>
    </location>
</feature>
<keyword evidence="2 3" id="KW-0456">Lyase</keyword>
<comment type="catalytic activity">
    <reaction evidence="3">
        <text>N-[(R)-4-phosphopantothenoyl]-L-cysteine + H(+) = (R)-4'-phosphopantetheine + CO2</text>
        <dbReference type="Rhea" id="RHEA:16793"/>
        <dbReference type="ChEBI" id="CHEBI:15378"/>
        <dbReference type="ChEBI" id="CHEBI:16526"/>
        <dbReference type="ChEBI" id="CHEBI:59458"/>
        <dbReference type="ChEBI" id="CHEBI:61723"/>
        <dbReference type="EC" id="4.1.1.36"/>
    </reaction>
</comment>
<evidence type="ECO:0000256" key="1">
    <source>
        <dbReference type="ARBA" id="ARBA00022793"/>
    </source>
</evidence>
<dbReference type="HAMAP" id="MF_02225">
    <property type="entry name" value="CoaBC"/>
    <property type="match status" value="1"/>
</dbReference>
<dbReference type="GO" id="GO:0046872">
    <property type="term" value="F:metal ion binding"/>
    <property type="evidence" value="ECO:0007669"/>
    <property type="project" value="UniProtKB-KW"/>
</dbReference>
<feature type="region of interest" description="Phosphopantothenate--cysteine ligase" evidence="3">
    <location>
        <begin position="203"/>
        <end position="414"/>
    </location>
</feature>
<comment type="catalytic activity">
    <reaction evidence="3">
        <text>(R)-4'-phosphopantothenate + L-cysteine + CTP = N-[(R)-4-phosphopantothenoyl]-L-cysteine + CMP + diphosphate + H(+)</text>
        <dbReference type="Rhea" id="RHEA:19397"/>
        <dbReference type="ChEBI" id="CHEBI:10986"/>
        <dbReference type="ChEBI" id="CHEBI:15378"/>
        <dbReference type="ChEBI" id="CHEBI:33019"/>
        <dbReference type="ChEBI" id="CHEBI:35235"/>
        <dbReference type="ChEBI" id="CHEBI:37563"/>
        <dbReference type="ChEBI" id="CHEBI:59458"/>
        <dbReference type="ChEBI" id="CHEBI:60377"/>
        <dbReference type="EC" id="6.3.2.5"/>
    </reaction>
</comment>
<dbReference type="InterPro" id="IPR007085">
    <property type="entry name" value="DNA/pantothenate-metab_flavo_C"/>
</dbReference>
<dbReference type="Proteomes" id="UP000297295">
    <property type="component" value="Unassembled WGS sequence"/>
</dbReference>
<dbReference type="PANTHER" id="PTHR14359:SF6">
    <property type="entry name" value="PHOSPHOPANTOTHENOYLCYSTEINE DECARBOXYLASE"/>
    <property type="match status" value="1"/>
</dbReference>